<keyword evidence="1" id="KW-0648">Protein biosynthesis</keyword>
<evidence type="ECO:0000313" key="3">
    <source>
        <dbReference type="Proteomes" id="UP000190837"/>
    </source>
</evidence>
<dbReference type="GO" id="GO:0005524">
    <property type="term" value="F:ATP binding"/>
    <property type="evidence" value="ECO:0007669"/>
    <property type="project" value="UniProtKB-KW"/>
</dbReference>
<keyword evidence="2" id="KW-0808">Transferase</keyword>
<comment type="catalytic activity">
    <reaction evidence="1">
        <text>L-glutamyl-tRNA(Gln) + L-glutamine + ATP + H2O = L-glutaminyl-tRNA(Gln) + L-glutamate + ADP + phosphate + H(+)</text>
        <dbReference type="Rhea" id="RHEA:17521"/>
        <dbReference type="Rhea" id="RHEA-COMP:9681"/>
        <dbReference type="Rhea" id="RHEA-COMP:9684"/>
        <dbReference type="ChEBI" id="CHEBI:15377"/>
        <dbReference type="ChEBI" id="CHEBI:15378"/>
        <dbReference type="ChEBI" id="CHEBI:29985"/>
        <dbReference type="ChEBI" id="CHEBI:30616"/>
        <dbReference type="ChEBI" id="CHEBI:43474"/>
        <dbReference type="ChEBI" id="CHEBI:58359"/>
        <dbReference type="ChEBI" id="CHEBI:78520"/>
        <dbReference type="ChEBI" id="CHEBI:78521"/>
        <dbReference type="ChEBI" id="CHEBI:456216"/>
    </reaction>
</comment>
<dbReference type="GO" id="GO:0006412">
    <property type="term" value="P:translation"/>
    <property type="evidence" value="ECO:0007669"/>
    <property type="project" value="UniProtKB-UniRule"/>
</dbReference>
<dbReference type="InterPro" id="IPR036113">
    <property type="entry name" value="Asp/Glu-ADT_sf_sub_c"/>
</dbReference>
<comment type="similarity">
    <text evidence="1">Belongs to the GatC family.</text>
</comment>
<keyword evidence="1" id="KW-0067">ATP-binding</keyword>
<reference evidence="3" key="1">
    <citation type="submission" date="2016-04" db="EMBL/GenBank/DDBJ databases">
        <authorList>
            <person name="Tagini F."/>
        </authorList>
    </citation>
    <scope>NUCLEOTIDE SEQUENCE [LARGE SCALE GENOMIC DNA]</scope>
    <source>
        <strain evidence="3">CHUV0807</strain>
    </source>
</reference>
<dbReference type="EMBL" id="FKLO01000044">
    <property type="protein sequence ID" value="SAM64073.1"/>
    <property type="molecule type" value="Genomic_DNA"/>
</dbReference>
<dbReference type="AlphaFoldDB" id="A0A1C3H4F3"/>
<dbReference type="Gene3D" id="1.10.20.60">
    <property type="entry name" value="Glu-tRNAGln amidotransferase C subunit, N-terminal domain"/>
    <property type="match status" value="1"/>
</dbReference>
<dbReference type="Pfam" id="PF02686">
    <property type="entry name" value="GatC"/>
    <property type="match status" value="1"/>
</dbReference>
<dbReference type="EC" id="6.3.5.-" evidence="1"/>
<dbReference type="GO" id="GO:0050566">
    <property type="term" value="F:asparaginyl-tRNA synthase (glutamine-hydrolyzing) activity"/>
    <property type="evidence" value="ECO:0007669"/>
    <property type="project" value="RHEA"/>
</dbReference>
<sequence>MQSKARYDTFLRVFLKDFLTAMSQLDPATVAKTAHLAQLEIEGAELTRLAAELEQIFALFSAINTAEISATPPLSHPLGDTQRLRPDIAIARDMMPSIEKNAPRAEDRFITVPKVIE</sequence>
<evidence type="ECO:0000313" key="2">
    <source>
        <dbReference type="EMBL" id="SAM64073.1"/>
    </source>
</evidence>
<proteinExistence type="inferred from homology"/>
<dbReference type="NCBIfam" id="TIGR00135">
    <property type="entry name" value="gatC"/>
    <property type="match status" value="1"/>
</dbReference>
<dbReference type="InterPro" id="IPR003837">
    <property type="entry name" value="GatC"/>
</dbReference>
<comment type="function">
    <text evidence="1">Allows the formation of correctly charged Asn-tRNA(Asn) or Gln-tRNA(Gln) through the transamidation of misacylated Asp-tRNA(Asn) or Glu-tRNA(Gln) in organisms which lack either or both of asparaginyl-tRNA or glutaminyl-tRNA synthetases. The reaction takes place in the presence of glutamine and ATP through an activated phospho-Asp-tRNA(Asn) or phospho-Glu-tRNA(Gln).</text>
</comment>
<keyword evidence="1" id="KW-0547">Nucleotide-binding</keyword>
<dbReference type="HAMAP" id="MF_00122">
    <property type="entry name" value="GatC"/>
    <property type="match status" value="1"/>
</dbReference>
<evidence type="ECO:0000256" key="1">
    <source>
        <dbReference type="HAMAP-Rule" id="MF_00122"/>
    </source>
</evidence>
<name>A0A1C3H4F3_9GAMM</name>
<comment type="subunit">
    <text evidence="1">Heterotrimer of A, B and C subunits.</text>
</comment>
<gene>
    <name evidence="1" type="primary">gatC</name>
    <name evidence="2" type="ORF">CHUV0807_1193</name>
</gene>
<comment type="catalytic activity">
    <reaction evidence="1">
        <text>L-aspartyl-tRNA(Asn) + L-glutamine + ATP + H2O = L-asparaginyl-tRNA(Asn) + L-glutamate + ADP + phosphate + 2 H(+)</text>
        <dbReference type="Rhea" id="RHEA:14513"/>
        <dbReference type="Rhea" id="RHEA-COMP:9674"/>
        <dbReference type="Rhea" id="RHEA-COMP:9677"/>
        <dbReference type="ChEBI" id="CHEBI:15377"/>
        <dbReference type="ChEBI" id="CHEBI:15378"/>
        <dbReference type="ChEBI" id="CHEBI:29985"/>
        <dbReference type="ChEBI" id="CHEBI:30616"/>
        <dbReference type="ChEBI" id="CHEBI:43474"/>
        <dbReference type="ChEBI" id="CHEBI:58359"/>
        <dbReference type="ChEBI" id="CHEBI:78515"/>
        <dbReference type="ChEBI" id="CHEBI:78516"/>
        <dbReference type="ChEBI" id="CHEBI:456216"/>
    </reaction>
</comment>
<organism evidence="2 3">
    <name type="scientific">Cardiobacterium hominis</name>
    <dbReference type="NCBI Taxonomy" id="2718"/>
    <lineage>
        <taxon>Bacteria</taxon>
        <taxon>Pseudomonadati</taxon>
        <taxon>Pseudomonadota</taxon>
        <taxon>Gammaproteobacteria</taxon>
        <taxon>Cardiobacteriales</taxon>
        <taxon>Cardiobacteriaceae</taxon>
        <taxon>Cardiobacterium</taxon>
    </lineage>
</organism>
<dbReference type="Proteomes" id="UP000190837">
    <property type="component" value="Unassembled WGS sequence"/>
</dbReference>
<dbReference type="GO" id="GO:0016740">
    <property type="term" value="F:transferase activity"/>
    <property type="evidence" value="ECO:0007669"/>
    <property type="project" value="UniProtKB-KW"/>
</dbReference>
<keyword evidence="1 2" id="KW-0436">Ligase</keyword>
<dbReference type="SUPFAM" id="SSF141000">
    <property type="entry name" value="Glu-tRNAGln amidotransferase C subunit"/>
    <property type="match status" value="1"/>
</dbReference>
<dbReference type="GO" id="GO:0050567">
    <property type="term" value="F:glutaminyl-tRNA synthase (glutamine-hydrolyzing) activity"/>
    <property type="evidence" value="ECO:0007669"/>
    <property type="project" value="UniProtKB-UniRule"/>
</dbReference>
<accession>A0A1C3H4F3</accession>
<dbReference type="GO" id="GO:0006450">
    <property type="term" value="P:regulation of translational fidelity"/>
    <property type="evidence" value="ECO:0007669"/>
    <property type="project" value="InterPro"/>
</dbReference>
<protein>
    <recommendedName>
        <fullName evidence="1">Aspartyl/glutamyl-tRNA(Asn/Gln) amidotransferase subunit C</fullName>
        <shortName evidence="1">Asp/Glu-ADT subunit C</shortName>
        <ecNumber evidence="1">6.3.5.-</ecNumber>
    </recommendedName>
</protein>